<comment type="similarity">
    <text evidence="1">Belongs to the P-Pant transferase superfamily. Gsp/Sfp/HetI/AcpT family.</text>
</comment>
<dbReference type="PANTHER" id="PTHR12215">
    <property type="entry name" value="PHOSPHOPANTETHEINE TRANSFERASE"/>
    <property type="match status" value="1"/>
</dbReference>
<evidence type="ECO:0000259" key="3">
    <source>
        <dbReference type="Pfam" id="PF01648"/>
    </source>
</evidence>
<dbReference type="Pfam" id="PF01648">
    <property type="entry name" value="ACPS"/>
    <property type="match status" value="1"/>
</dbReference>
<reference evidence="4 5" key="1">
    <citation type="submission" date="2011-08" db="EMBL/GenBank/DDBJ databases">
        <title>The Genome Sequence of Eubacteriaceae bacterium CM5.</title>
        <authorList>
            <consortium name="The Broad Institute Genome Sequencing Platform"/>
            <person name="Earl A."/>
            <person name="Ward D."/>
            <person name="Feldgarden M."/>
            <person name="Gevers D."/>
            <person name="Sizova M."/>
            <person name="Hazen A."/>
            <person name="Epstein S."/>
            <person name="Young S.K."/>
            <person name="Zeng Q."/>
            <person name="Gargeya S."/>
            <person name="Fitzgerald M."/>
            <person name="Haas B."/>
            <person name="Abouelleil A."/>
            <person name="Alvarado L."/>
            <person name="Arachchi H.M."/>
            <person name="Berlin A."/>
            <person name="Brown A."/>
            <person name="Chapman S.B."/>
            <person name="Chen Z."/>
            <person name="Dunbar C."/>
            <person name="Freedman E."/>
            <person name="Gearin G."/>
            <person name="Gellesch M."/>
            <person name="Goldberg J."/>
            <person name="Griggs A."/>
            <person name="Gujja S."/>
            <person name="Heiman D."/>
            <person name="Howarth C."/>
            <person name="Larson L."/>
            <person name="Lui A."/>
            <person name="MacDonald P.J.P."/>
            <person name="Montmayeur A."/>
            <person name="Murphy C."/>
            <person name="Neiman D."/>
            <person name="Pearson M."/>
            <person name="Priest M."/>
            <person name="Roberts A."/>
            <person name="Saif S."/>
            <person name="Shea T."/>
            <person name="Shenoy N."/>
            <person name="Sisk P."/>
            <person name="Stolte C."/>
            <person name="Sykes S."/>
            <person name="Wortman J."/>
            <person name="Nusbaum C."/>
            <person name="Birren B."/>
        </authorList>
    </citation>
    <scope>NUCLEOTIDE SEQUENCE [LARGE SCALE GENOMIC DNA]</scope>
    <source>
        <strain evidence="4 5">CM5</strain>
    </source>
</reference>
<dbReference type="STRING" id="796937.HMPREF9630_00421"/>
<dbReference type="GO" id="GO:0005829">
    <property type="term" value="C:cytosol"/>
    <property type="evidence" value="ECO:0007669"/>
    <property type="project" value="TreeGrafter"/>
</dbReference>
<dbReference type="PANTHER" id="PTHR12215:SF10">
    <property type="entry name" value="L-AMINOADIPATE-SEMIALDEHYDE DEHYDROGENASE-PHOSPHOPANTETHEINYL TRANSFERASE"/>
    <property type="match status" value="1"/>
</dbReference>
<evidence type="ECO:0000256" key="1">
    <source>
        <dbReference type="ARBA" id="ARBA00010990"/>
    </source>
</evidence>
<dbReference type="InterPro" id="IPR008278">
    <property type="entry name" value="4-PPantetheinyl_Trfase_dom"/>
</dbReference>
<proteinExistence type="inferred from homology"/>
<evidence type="ECO:0000313" key="5">
    <source>
        <dbReference type="Proteomes" id="UP000003379"/>
    </source>
</evidence>
<organism evidence="4 5">
    <name type="scientific">Peptoanaerobacter stomatis</name>
    <dbReference type="NCBI Taxonomy" id="796937"/>
    <lineage>
        <taxon>Bacteria</taxon>
        <taxon>Bacillati</taxon>
        <taxon>Bacillota</taxon>
        <taxon>Clostridia</taxon>
        <taxon>Peptostreptococcales</taxon>
        <taxon>Filifactoraceae</taxon>
        <taxon>Peptoanaerobacter</taxon>
    </lineage>
</organism>
<feature type="domain" description="4'-phosphopantetheinyl transferase" evidence="3">
    <location>
        <begin position="72"/>
        <end position="138"/>
    </location>
</feature>
<dbReference type="InterPro" id="IPR037143">
    <property type="entry name" value="4-PPantetheinyl_Trfase_dom_sf"/>
</dbReference>
<dbReference type="EMBL" id="AFZG01000038">
    <property type="protein sequence ID" value="EHL18842.1"/>
    <property type="molecule type" value="Genomic_DNA"/>
</dbReference>
<dbReference type="InterPro" id="IPR050559">
    <property type="entry name" value="P-Pant_transferase_sf"/>
</dbReference>
<sequence>MKTYIFLSSLNKKIKTDDYVKYILSKYYFMDFGDIEIIRGQNGKPYIKNSDIKYSVSHKKDYIVAVFSHDEIGIDIEILTDKDYSGIVNRYFFEDERKYILTPISELEKNKRFFEIWTKKEAYIKKYDLNISYIKKIDSLKEDIETFKINDLIISVCS</sequence>
<dbReference type="Gene3D" id="3.90.470.20">
    <property type="entry name" value="4'-phosphopantetheinyl transferase domain"/>
    <property type="match status" value="2"/>
</dbReference>
<name>G9XDV9_9FIRM</name>
<accession>G9XDV9</accession>
<dbReference type="GO" id="GO:0000287">
    <property type="term" value="F:magnesium ion binding"/>
    <property type="evidence" value="ECO:0007669"/>
    <property type="project" value="InterPro"/>
</dbReference>
<dbReference type="AlphaFoldDB" id="G9XDV9"/>
<dbReference type="SUPFAM" id="SSF56214">
    <property type="entry name" value="4'-phosphopantetheinyl transferase"/>
    <property type="match status" value="2"/>
</dbReference>
<keyword evidence="2" id="KW-0808">Transferase</keyword>
<dbReference type="Proteomes" id="UP000003379">
    <property type="component" value="Unassembled WGS sequence"/>
</dbReference>
<gene>
    <name evidence="4" type="ORF">HMPREF9628_01982</name>
</gene>
<protein>
    <recommendedName>
        <fullName evidence="3">4'-phosphopantetheinyl transferase domain-containing protein</fullName>
    </recommendedName>
</protein>
<dbReference type="GO" id="GO:0019878">
    <property type="term" value="P:lysine biosynthetic process via aminoadipic acid"/>
    <property type="evidence" value="ECO:0007669"/>
    <property type="project" value="TreeGrafter"/>
</dbReference>
<evidence type="ECO:0000313" key="4">
    <source>
        <dbReference type="EMBL" id="EHL18842.1"/>
    </source>
</evidence>
<comment type="caution">
    <text evidence="4">The sequence shown here is derived from an EMBL/GenBank/DDBJ whole genome shotgun (WGS) entry which is preliminary data.</text>
</comment>
<dbReference type="RefSeq" id="WP_009529821.1">
    <property type="nucleotide sequence ID" value="NZ_JH414622.1"/>
</dbReference>
<dbReference type="GO" id="GO:0008897">
    <property type="term" value="F:holo-[acyl-carrier-protein] synthase activity"/>
    <property type="evidence" value="ECO:0007669"/>
    <property type="project" value="InterPro"/>
</dbReference>
<evidence type="ECO:0000256" key="2">
    <source>
        <dbReference type="ARBA" id="ARBA00022679"/>
    </source>
</evidence>
<dbReference type="HOGENOM" id="CLU_057011_6_3_9"/>